<feature type="compositionally biased region" description="Basic and acidic residues" evidence="6">
    <location>
        <begin position="406"/>
        <end position="423"/>
    </location>
</feature>
<comment type="caution">
    <text evidence="9">The sequence shown here is derived from an EMBL/GenBank/DDBJ whole genome shotgun (WGS) entry which is preliminary data.</text>
</comment>
<evidence type="ECO:0000256" key="6">
    <source>
        <dbReference type="SAM" id="MobiDB-lite"/>
    </source>
</evidence>
<evidence type="ECO:0000256" key="2">
    <source>
        <dbReference type="ARBA" id="ARBA00022475"/>
    </source>
</evidence>
<accession>A0A6L3B014</accession>
<reference evidence="9 10" key="1">
    <citation type="submission" date="2018-07" db="EMBL/GenBank/DDBJ databases">
        <title>Genome sequence of Roseomonas fauriae ATCC 49958.</title>
        <authorList>
            <person name="Sant'Anna F.H."/>
            <person name="Baldani J.I."/>
            <person name="Zilli J.E."/>
            <person name="Reis V.M."/>
            <person name="Hartmann A."/>
            <person name="Cruz L."/>
            <person name="de Souza E.M."/>
            <person name="de Oliveira Pedrosa F."/>
            <person name="Passaglia L.M.P."/>
        </authorList>
    </citation>
    <scope>NUCLEOTIDE SEQUENCE [LARGE SCALE GENOMIC DNA]</scope>
    <source>
        <strain evidence="9 10">ATCC 49958</strain>
    </source>
</reference>
<comment type="subcellular location">
    <subcellularLocation>
        <location evidence="1">Cell membrane</location>
        <topology evidence="1">Multi-pass membrane protein</topology>
    </subcellularLocation>
</comment>
<dbReference type="EMBL" id="QOKV01000007">
    <property type="protein sequence ID" value="KAA0685433.1"/>
    <property type="molecule type" value="Genomic_DNA"/>
</dbReference>
<sequence length="455" mass="49217">MSPLKRARILRRAQTLWARVGLRARLEAFILLALLPMVGLVVVLLLQERSQDIERARDATRLLADRGAQQQAQIVQQARSVLQLLTLVPDIREASPERCSTLLKQATDLYPWAAGFGVFNPDGNLLCNSSDNRSLNLAQRDYFKEALATRGFTVSNFLIGQNSKQPRVVAALPILDDDGSVSRVLVGGVDLSWLAELSAEIARESGGIVSLFDSQGTVLARVPDPQGLVGRSMADHPMVRKFLQEEAGIIEDDGLDGVPRISGFSTLEETGAKIVVAVTRDDILIAADRNLLLGTGVMVGVVLLIVGGVWMLMEVMVLRGLRDLKASAAFLSSDLFDPHAPCTPAPVHPSEIGQVAHAMRTMGHADDGADAEHHRLRGSPDAARQPALLRSSRGAPSGAAGVGSRCRGDPLHRPRRIQADQRPARSPCRRHGVEGDRRPAGALRAPWGFRGAPRR</sequence>
<feature type="region of interest" description="Disordered" evidence="6">
    <location>
        <begin position="367"/>
        <end position="455"/>
    </location>
</feature>
<feature type="transmembrane region" description="Helical" evidence="7">
    <location>
        <begin position="28"/>
        <end position="46"/>
    </location>
</feature>
<dbReference type="AlphaFoldDB" id="A0A6L3B014"/>
<proteinExistence type="predicted"/>
<feature type="transmembrane region" description="Helical" evidence="7">
    <location>
        <begin position="291"/>
        <end position="312"/>
    </location>
</feature>
<dbReference type="InterPro" id="IPR029151">
    <property type="entry name" value="Sensor-like_sf"/>
</dbReference>
<dbReference type="CDD" id="cd12914">
    <property type="entry name" value="PDC1_DGC_like"/>
    <property type="match status" value="1"/>
</dbReference>
<dbReference type="Gene3D" id="3.30.450.20">
    <property type="entry name" value="PAS domain"/>
    <property type="match status" value="2"/>
</dbReference>
<evidence type="ECO:0000259" key="8">
    <source>
        <dbReference type="Pfam" id="PF02743"/>
    </source>
</evidence>
<feature type="domain" description="Cache" evidence="8">
    <location>
        <begin position="54"/>
        <end position="276"/>
    </location>
</feature>
<evidence type="ECO:0000256" key="5">
    <source>
        <dbReference type="ARBA" id="ARBA00023136"/>
    </source>
</evidence>
<protein>
    <recommendedName>
        <fullName evidence="8">Cache domain-containing protein</fullName>
    </recommendedName>
</protein>
<evidence type="ECO:0000313" key="10">
    <source>
        <dbReference type="Proteomes" id="UP000476837"/>
    </source>
</evidence>
<evidence type="ECO:0000256" key="3">
    <source>
        <dbReference type="ARBA" id="ARBA00022692"/>
    </source>
</evidence>
<dbReference type="Proteomes" id="UP000476837">
    <property type="component" value="Unassembled WGS sequence"/>
</dbReference>
<keyword evidence="3 7" id="KW-0812">Transmembrane</keyword>
<gene>
    <name evidence="9" type="ORF">DS837_13090</name>
</gene>
<evidence type="ECO:0000256" key="7">
    <source>
        <dbReference type="SAM" id="Phobius"/>
    </source>
</evidence>
<organism evidence="9 10">
    <name type="scientific">Azospirillum brasilense</name>
    <dbReference type="NCBI Taxonomy" id="192"/>
    <lineage>
        <taxon>Bacteria</taxon>
        <taxon>Pseudomonadati</taxon>
        <taxon>Pseudomonadota</taxon>
        <taxon>Alphaproteobacteria</taxon>
        <taxon>Rhodospirillales</taxon>
        <taxon>Azospirillaceae</taxon>
        <taxon>Azospirillum</taxon>
    </lineage>
</organism>
<keyword evidence="5 7" id="KW-0472">Membrane</keyword>
<evidence type="ECO:0000256" key="1">
    <source>
        <dbReference type="ARBA" id="ARBA00004651"/>
    </source>
</evidence>
<dbReference type="Pfam" id="PF02743">
    <property type="entry name" value="dCache_1"/>
    <property type="match status" value="1"/>
</dbReference>
<dbReference type="InterPro" id="IPR033479">
    <property type="entry name" value="dCache_1"/>
</dbReference>
<name>A0A6L3B014_AZOBR</name>
<evidence type="ECO:0000256" key="4">
    <source>
        <dbReference type="ARBA" id="ARBA00022989"/>
    </source>
</evidence>
<evidence type="ECO:0000313" key="9">
    <source>
        <dbReference type="EMBL" id="KAA0685433.1"/>
    </source>
</evidence>
<keyword evidence="2" id="KW-1003">Cell membrane</keyword>
<dbReference type="SUPFAM" id="SSF103190">
    <property type="entry name" value="Sensory domain-like"/>
    <property type="match status" value="1"/>
</dbReference>
<dbReference type="GO" id="GO:0005886">
    <property type="term" value="C:plasma membrane"/>
    <property type="evidence" value="ECO:0007669"/>
    <property type="project" value="UniProtKB-SubCell"/>
</dbReference>
<keyword evidence="4 7" id="KW-1133">Transmembrane helix</keyword>
<dbReference type="CDD" id="cd12915">
    <property type="entry name" value="PDC2_DGC_like"/>
    <property type="match status" value="1"/>
</dbReference>